<organism evidence="1 2">
    <name type="scientific">Ancylostoma duodenale</name>
    <dbReference type="NCBI Taxonomy" id="51022"/>
    <lineage>
        <taxon>Eukaryota</taxon>
        <taxon>Metazoa</taxon>
        <taxon>Ecdysozoa</taxon>
        <taxon>Nematoda</taxon>
        <taxon>Chromadorea</taxon>
        <taxon>Rhabditida</taxon>
        <taxon>Rhabditina</taxon>
        <taxon>Rhabditomorpha</taxon>
        <taxon>Strongyloidea</taxon>
        <taxon>Ancylostomatidae</taxon>
        <taxon>Ancylostomatinae</taxon>
        <taxon>Ancylostoma</taxon>
    </lineage>
</organism>
<reference evidence="1 2" key="1">
    <citation type="submission" date="2013-12" db="EMBL/GenBank/DDBJ databases">
        <title>Draft genome of the parsitic nematode Ancylostoma duodenale.</title>
        <authorList>
            <person name="Mitreva M."/>
        </authorList>
    </citation>
    <scope>NUCLEOTIDE SEQUENCE [LARGE SCALE GENOMIC DNA]</scope>
    <source>
        <strain evidence="1 2">Zhejiang</strain>
    </source>
</reference>
<dbReference type="Proteomes" id="UP000054047">
    <property type="component" value="Unassembled WGS sequence"/>
</dbReference>
<accession>A0A0C2H3G6</accession>
<keyword evidence="2" id="KW-1185">Reference proteome</keyword>
<name>A0A0C2H3G6_9BILA</name>
<sequence length="60" mass="6831">MGHISQHFFELDCLAPSCRPTLHSQFLILHPDYWAADSYPFSLLTIGLLVARDKIDCVLN</sequence>
<dbReference type="AlphaFoldDB" id="A0A0C2H3G6"/>
<gene>
    <name evidence="1" type="ORF">ANCDUO_05728</name>
</gene>
<protein>
    <submittedName>
        <fullName evidence="1">Uncharacterized protein</fullName>
    </submittedName>
</protein>
<proteinExistence type="predicted"/>
<evidence type="ECO:0000313" key="2">
    <source>
        <dbReference type="Proteomes" id="UP000054047"/>
    </source>
</evidence>
<evidence type="ECO:0000313" key="1">
    <source>
        <dbReference type="EMBL" id="KIH63966.1"/>
    </source>
</evidence>
<dbReference type="EMBL" id="KN728330">
    <property type="protein sequence ID" value="KIH63966.1"/>
    <property type="molecule type" value="Genomic_DNA"/>
</dbReference>